<comment type="caution">
    <text evidence="1">The sequence shown here is derived from an EMBL/GenBank/DDBJ whole genome shotgun (WGS) entry which is preliminary data.</text>
</comment>
<dbReference type="EMBL" id="AMCI01006481">
    <property type="protein sequence ID" value="EJW94245.1"/>
    <property type="molecule type" value="Genomic_DNA"/>
</dbReference>
<organism evidence="1">
    <name type="scientific">gut metagenome</name>
    <dbReference type="NCBI Taxonomy" id="749906"/>
    <lineage>
        <taxon>unclassified sequences</taxon>
        <taxon>metagenomes</taxon>
        <taxon>organismal metagenomes</taxon>
    </lineage>
</organism>
<accession>J9C348</accession>
<reference evidence="1" key="1">
    <citation type="journal article" date="2012" name="PLoS ONE">
        <title>Gene sets for utilization of primary and secondary nutrition supplies in the distal gut of endangered iberian lynx.</title>
        <authorList>
            <person name="Alcaide M."/>
            <person name="Messina E."/>
            <person name="Richter M."/>
            <person name="Bargiela R."/>
            <person name="Peplies J."/>
            <person name="Huws S.A."/>
            <person name="Newbold C.J."/>
            <person name="Golyshin P.N."/>
            <person name="Simon M.A."/>
            <person name="Lopez G."/>
            <person name="Yakimov M.M."/>
            <person name="Ferrer M."/>
        </authorList>
    </citation>
    <scope>NUCLEOTIDE SEQUENCE</scope>
</reference>
<proteinExistence type="predicted"/>
<evidence type="ECO:0000313" key="1">
    <source>
        <dbReference type="EMBL" id="EJW94245.1"/>
    </source>
</evidence>
<dbReference type="AlphaFoldDB" id="J9C348"/>
<name>J9C348_9ZZZZ</name>
<sequence length="50" mass="5636">VYNDNTIIYSDAQGSSTVGTYARMSVIDIYEIVDKMARTDQGWVNTDNLM</sequence>
<protein>
    <submittedName>
        <fullName evidence="1">Uncharacterized protein</fullName>
    </submittedName>
</protein>
<feature type="non-terminal residue" evidence="1">
    <location>
        <position position="1"/>
    </location>
</feature>
<gene>
    <name evidence="1" type="ORF">EVA_17649</name>
</gene>